<dbReference type="EMBL" id="QTSX02007235">
    <property type="protein sequence ID" value="KAJ9049415.1"/>
    <property type="molecule type" value="Genomic_DNA"/>
</dbReference>
<accession>A0ACC2RH78</accession>
<organism evidence="1 2">
    <name type="scientific">Entomophthora muscae</name>
    <dbReference type="NCBI Taxonomy" id="34485"/>
    <lineage>
        <taxon>Eukaryota</taxon>
        <taxon>Fungi</taxon>
        <taxon>Fungi incertae sedis</taxon>
        <taxon>Zoopagomycota</taxon>
        <taxon>Entomophthoromycotina</taxon>
        <taxon>Entomophthoromycetes</taxon>
        <taxon>Entomophthorales</taxon>
        <taxon>Entomophthoraceae</taxon>
        <taxon>Entomophthora</taxon>
    </lineage>
</organism>
<sequence length="119" mass="13099">MGIRATMGTMHLFTLLTVVIGVSAARNNQRKCSSNLHYTKTPEQRLASYILVVRPGYSSSVKTAAERQIIRAGGYISRRFNIIDGFAVVMPVRLADLLQSSCYYGTGLDIEDNAIVTIN</sequence>
<gene>
    <name evidence="1" type="ORF">DSO57_1024746</name>
</gene>
<protein>
    <submittedName>
        <fullName evidence="1">Uncharacterized protein</fullName>
    </submittedName>
</protein>
<dbReference type="Proteomes" id="UP001165960">
    <property type="component" value="Unassembled WGS sequence"/>
</dbReference>
<comment type="caution">
    <text evidence="1">The sequence shown here is derived from an EMBL/GenBank/DDBJ whole genome shotgun (WGS) entry which is preliminary data.</text>
</comment>
<proteinExistence type="predicted"/>
<evidence type="ECO:0000313" key="1">
    <source>
        <dbReference type="EMBL" id="KAJ9049415.1"/>
    </source>
</evidence>
<reference evidence="1" key="1">
    <citation type="submission" date="2022-04" db="EMBL/GenBank/DDBJ databases">
        <title>Genome of the entomopathogenic fungus Entomophthora muscae.</title>
        <authorList>
            <person name="Elya C."/>
            <person name="Lovett B.R."/>
            <person name="Lee E."/>
            <person name="Macias A.M."/>
            <person name="Hajek A.E."/>
            <person name="De Bivort B.L."/>
            <person name="Kasson M.T."/>
            <person name="De Fine Licht H.H."/>
            <person name="Stajich J.E."/>
        </authorList>
    </citation>
    <scope>NUCLEOTIDE SEQUENCE</scope>
    <source>
        <strain evidence="1">Berkeley</strain>
    </source>
</reference>
<evidence type="ECO:0000313" key="2">
    <source>
        <dbReference type="Proteomes" id="UP001165960"/>
    </source>
</evidence>
<keyword evidence="2" id="KW-1185">Reference proteome</keyword>
<name>A0ACC2RH78_9FUNG</name>